<proteinExistence type="predicted"/>
<sequence>MHSVPACRQHNEVTLSGVKPHAHSTCARLLGNVETLSSTLQRAHKATCTQRLRTSPRQQETLLPVFLHPSKATRARLTTQLLQR</sequence>
<dbReference type="AlphaFoldDB" id="A0AAV7Q9E8"/>
<dbReference type="EMBL" id="JANPWB010000010">
    <property type="protein sequence ID" value="KAJ1137026.1"/>
    <property type="molecule type" value="Genomic_DNA"/>
</dbReference>
<reference evidence="1" key="1">
    <citation type="journal article" date="2022" name="bioRxiv">
        <title>Sequencing and chromosome-scale assembly of the giantPleurodeles waltlgenome.</title>
        <authorList>
            <person name="Brown T."/>
            <person name="Elewa A."/>
            <person name="Iarovenko S."/>
            <person name="Subramanian E."/>
            <person name="Araus A.J."/>
            <person name="Petzold A."/>
            <person name="Susuki M."/>
            <person name="Suzuki K.-i.T."/>
            <person name="Hayashi T."/>
            <person name="Toyoda A."/>
            <person name="Oliveira C."/>
            <person name="Osipova E."/>
            <person name="Leigh N.D."/>
            <person name="Simon A."/>
            <person name="Yun M.H."/>
        </authorList>
    </citation>
    <scope>NUCLEOTIDE SEQUENCE</scope>
    <source>
        <strain evidence="1">20211129_DDA</strain>
        <tissue evidence="1">Liver</tissue>
    </source>
</reference>
<name>A0AAV7Q9E8_PLEWA</name>
<keyword evidence="2" id="KW-1185">Reference proteome</keyword>
<gene>
    <name evidence="1" type="ORF">NDU88_003439</name>
</gene>
<protein>
    <submittedName>
        <fullName evidence="1">Uncharacterized protein</fullName>
    </submittedName>
</protein>
<accession>A0AAV7Q9E8</accession>
<organism evidence="1 2">
    <name type="scientific">Pleurodeles waltl</name>
    <name type="common">Iberian ribbed newt</name>
    <dbReference type="NCBI Taxonomy" id="8319"/>
    <lineage>
        <taxon>Eukaryota</taxon>
        <taxon>Metazoa</taxon>
        <taxon>Chordata</taxon>
        <taxon>Craniata</taxon>
        <taxon>Vertebrata</taxon>
        <taxon>Euteleostomi</taxon>
        <taxon>Amphibia</taxon>
        <taxon>Batrachia</taxon>
        <taxon>Caudata</taxon>
        <taxon>Salamandroidea</taxon>
        <taxon>Salamandridae</taxon>
        <taxon>Pleurodelinae</taxon>
        <taxon>Pleurodeles</taxon>
    </lineage>
</organism>
<comment type="caution">
    <text evidence="1">The sequence shown here is derived from an EMBL/GenBank/DDBJ whole genome shotgun (WGS) entry which is preliminary data.</text>
</comment>
<dbReference type="Proteomes" id="UP001066276">
    <property type="component" value="Chromosome 6"/>
</dbReference>
<evidence type="ECO:0000313" key="1">
    <source>
        <dbReference type="EMBL" id="KAJ1137026.1"/>
    </source>
</evidence>
<evidence type="ECO:0000313" key="2">
    <source>
        <dbReference type="Proteomes" id="UP001066276"/>
    </source>
</evidence>